<dbReference type="Pfam" id="PF13356">
    <property type="entry name" value="Arm-DNA-bind_3"/>
    <property type="match status" value="1"/>
</dbReference>
<dbReference type="RefSeq" id="WP_084276427.1">
    <property type="nucleotide sequence ID" value="NZ_AP026671.1"/>
</dbReference>
<dbReference type="STRING" id="1069081.SAMN05660197_1881"/>
<proteinExistence type="inferred from homology"/>
<dbReference type="InterPro" id="IPR011010">
    <property type="entry name" value="DNA_brk_join_enz"/>
</dbReference>
<dbReference type="Proteomes" id="UP000192602">
    <property type="component" value="Unassembled WGS sequence"/>
</dbReference>
<dbReference type="Pfam" id="PF00589">
    <property type="entry name" value="Phage_integrase"/>
    <property type="match status" value="1"/>
</dbReference>
<dbReference type="Gene3D" id="1.10.150.130">
    <property type="match status" value="1"/>
</dbReference>
<dbReference type="InterPro" id="IPR050808">
    <property type="entry name" value="Phage_Integrase"/>
</dbReference>
<dbReference type="Pfam" id="PF22022">
    <property type="entry name" value="Phage_int_M"/>
    <property type="match status" value="1"/>
</dbReference>
<dbReference type="InterPro" id="IPR038488">
    <property type="entry name" value="Integrase_DNA-bd_sf"/>
</dbReference>
<dbReference type="PANTHER" id="PTHR30629">
    <property type="entry name" value="PROPHAGE INTEGRASE"/>
    <property type="match status" value="1"/>
</dbReference>
<dbReference type="InterPro" id="IPR002104">
    <property type="entry name" value="Integrase_catalytic"/>
</dbReference>
<name>A0A1W1WVJ0_9BACT</name>
<dbReference type="InterPro" id="IPR013762">
    <property type="entry name" value="Integrase-like_cat_sf"/>
</dbReference>
<dbReference type="GO" id="GO:0015074">
    <property type="term" value="P:DNA integration"/>
    <property type="evidence" value="ECO:0007669"/>
    <property type="project" value="UniProtKB-KW"/>
</dbReference>
<dbReference type="AlphaFoldDB" id="A0A1W1WVJ0"/>
<keyword evidence="4" id="KW-0233">DNA recombination</keyword>
<accession>A0A1W1WVJ0</accession>
<dbReference type="GO" id="GO:0006310">
    <property type="term" value="P:DNA recombination"/>
    <property type="evidence" value="ECO:0007669"/>
    <property type="project" value="UniProtKB-KW"/>
</dbReference>
<dbReference type="Gene3D" id="3.30.160.390">
    <property type="entry name" value="Integrase, DNA-binding domain"/>
    <property type="match status" value="1"/>
</dbReference>
<evidence type="ECO:0000259" key="5">
    <source>
        <dbReference type="PROSITE" id="PS51898"/>
    </source>
</evidence>
<dbReference type="CDD" id="cd00801">
    <property type="entry name" value="INT_P4_C"/>
    <property type="match status" value="1"/>
</dbReference>
<dbReference type="SUPFAM" id="SSF56349">
    <property type="entry name" value="DNA breaking-rejoining enzymes"/>
    <property type="match status" value="1"/>
</dbReference>
<dbReference type="Gene3D" id="1.10.443.10">
    <property type="entry name" value="Intergrase catalytic core"/>
    <property type="match status" value="1"/>
</dbReference>
<keyword evidence="3" id="KW-0238">DNA-binding</keyword>
<reference evidence="7" key="1">
    <citation type="submission" date="2017-04" db="EMBL/GenBank/DDBJ databases">
        <authorList>
            <person name="Varghese N."/>
            <person name="Submissions S."/>
        </authorList>
    </citation>
    <scope>NUCLEOTIDE SEQUENCE [LARGE SCALE GENOMIC DNA]</scope>
    <source>
        <strain evidence="7">DSM 16512</strain>
    </source>
</reference>
<dbReference type="InterPro" id="IPR025166">
    <property type="entry name" value="Integrase_DNA_bind_dom"/>
</dbReference>
<evidence type="ECO:0000313" key="6">
    <source>
        <dbReference type="EMBL" id="SMC10050.1"/>
    </source>
</evidence>
<dbReference type="InterPro" id="IPR010998">
    <property type="entry name" value="Integrase_recombinase_N"/>
</dbReference>
<keyword evidence="2" id="KW-0229">DNA integration</keyword>
<evidence type="ECO:0000256" key="2">
    <source>
        <dbReference type="ARBA" id="ARBA00022908"/>
    </source>
</evidence>
<dbReference type="OrthoDB" id="9775880at2"/>
<gene>
    <name evidence="6" type="ORF">SAMN05660197_1881</name>
</gene>
<evidence type="ECO:0000256" key="1">
    <source>
        <dbReference type="ARBA" id="ARBA00008857"/>
    </source>
</evidence>
<dbReference type="PANTHER" id="PTHR30629:SF2">
    <property type="entry name" value="PROPHAGE INTEGRASE INTS-RELATED"/>
    <property type="match status" value="1"/>
</dbReference>
<dbReference type="InterPro" id="IPR053876">
    <property type="entry name" value="Phage_int_M"/>
</dbReference>
<dbReference type="GO" id="GO:0003677">
    <property type="term" value="F:DNA binding"/>
    <property type="evidence" value="ECO:0007669"/>
    <property type="project" value="UniProtKB-KW"/>
</dbReference>
<dbReference type="PROSITE" id="PS51898">
    <property type="entry name" value="TYR_RECOMBINASE"/>
    <property type="match status" value="1"/>
</dbReference>
<feature type="domain" description="Tyr recombinase" evidence="5">
    <location>
        <begin position="221"/>
        <end position="403"/>
    </location>
</feature>
<protein>
    <submittedName>
        <fullName evidence="6">Site-specific recombinase XerD</fullName>
    </submittedName>
</protein>
<evidence type="ECO:0000256" key="3">
    <source>
        <dbReference type="ARBA" id="ARBA00023125"/>
    </source>
</evidence>
<dbReference type="EMBL" id="FWWZ01000001">
    <property type="protein sequence ID" value="SMC10050.1"/>
    <property type="molecule type" value="Genomic_DNA"/>
</dbReference>
<comment type="similarity">
    <text evidence="1">Belongs to the 'phage' integrase family.</text>
</comment>
<organism evidence="6 7">
    <name type="scientific">Nitratiruptor tergarcus DSM 16512</name>
    <dbReference type="NCBI Taxonomy" id="1069081"/>
    <lineage>
        <taxon>Bacteria</taxon>
        <taxon>Pseudomonadati</taxon>
        <taxon>Campylobacterota</taxon>
        <taxon>Epsilonproteobacteria</taxon>
        <taxon>Nautiliales</taxon>
        <taxon>Nitratiruptoraceae</taxon>
        <taxon>Nitratiruptor</taxon>
    </lineage>
</organism>
<keyword evidence="7" id="KW-1185">Reference proteome</keyword>
<evidence type="ECO:0000256" key="4">
    <source>
        <dbReference type="ARBA" id="ARBA00023172"/>
    </source>
</evidence>
<sequence>MPKSIKPLNDLQIKNAKPKKEKDYKLRDGEGLYILIKPNGRKIFRIDYSYAGKRNTYTIGDYPQISLSQARKIKYEIKELIKNGIDPNRHKQEQKRIKELEANKKLTSFVIERFIQHKAKEVSQSRLQKNYINTFANYITPFIGNIKIDEVTKQDIIKIVKNTYSTKLQKDNRSTGKTYKAREVYRLLKNLFDFAIHNDYTQNNPATPIDIDSLIPKHKSIHLKAVTDDHIQKIYQKICSLQNPYFRLPLQYIALTAVRFGNAANLKWDYIDFDKRVIVYPAEAMKTKNQPFRIPLTDEISKVLQQAKAIASPYSDIVFASPINAHKPISDNTLRKVLKVDLNEPEQDLHGFRSSFETIALERQKEHGCSFEAIESQLHHNIGSKVTQSYLRSDFLEDRKELLEWWATYLNS</sequence>
<evidence type="ECO:0000313" key="7">
    <source>
        <dbReference type="Proteomes" id="UP000192602"/>
    </source>
</evidence>